<dbReference type="Pfam" id="PF04082">
    <property type="entry name" value="Fungal_trans"/>
    <property type="match status" value="1"/>
</dbReference>
<dbReference type="Proteomes" id="UP001338125">
    <property type="component" value="Unassembled WGS sequence"/>
</dbReference>
<feature type="compositionally biased region" description="Polar residues" evidence="6">
    <location>
        <begin position="80"/>
        <end position="97"/>
    </location>
</feature>
<feature type="region of interest" description="Disordered" evidence="6">
    <location>
        <begin position="624"/>
        <end position="646"/>
    </location>
</feature>
<proteinExistence type="predicted"/>
<keyword evidence="5" id="KW-0539">Nucleus</keyword>
<comment type="caution">
    <text evidence="8">The sequence shown here is derived from an EMBL/GenBank/DDBJ whole genome shotgun (WGS) entry which is preliminary data.</text>
</comment>
<keyword evidence="2" id="KW-0479">Metal-binding</keyword>
<gene>
    <name evidence="8" type="ORF">PT974_11536</name>
</gene>
<feature type="domain" description="Xylanolytic transcriptional activator regulatory" evidence="7">
    <location>
        <begin position="249"/>
        <end position="323"/>
    </location>
</feature>
<keyword evidence="3" id="KW-0805">Transcription regulation</keyword>
<feature type="compositionally biased region" description="Basic and acidic residues" evidence="6">
    <location>
        <begin position="51"/>
        <end position="79"/>
    </location>
</feature>
<protein>
    <submittedName>
        <fullName evidence="8">Transcriptional regulatory protein</fullName>
    </submittedName>
</protein>
<evidence type="ECO:0000256" key="3">
    <source>
        <dbReference type="ARBA" id="ARBA00023015"/>
    </source>
</evidence>
<sequence length="683" mass="75360">MNPPQRPGAQPVALPPRPQVGIERLPTRHLATEPRESMNCKSCRKRKKRGPKTDVLEALLKRVDGLEAKLKEKNAEGERTSQSTTQDPAAESSSSILKTEPTEPDTSEPAAKRVAIEDNSSPAIRELPVYSPRTPAVGEPATPPIHTDVLLDSFFTRFHNKPYHILDESTVRKRIQSNQLPTYLFDAIAAVAAKHTLHPNGYQAAAKLSEEYAARARSAIDADEPCIDALQALLLLVLAYIAGGKGKKAYMLMTSAVGMIMALELHREIDPSIRVPPSERELRRRIFWACYLLDRYAASGSKRPSLISDESIFLRLPSWAPTPSALPIDGEFFLCGSNLQYFQGTGKKSQGGTGMLIDITRILGVTNRYLAAGGVKGDSHFPWHSLSNLSKIRQDLDVWFSGTENLFSSVDAILGQADSTVLVLSKLIYHCIHCLIYRPFLPISLAELAGSGQHQSWQIEATNMCFYHANSIAELIGVSKQSGNIEWPPFVGYCICTAGTVHIHGAHYGKQGAGPEMAFFSSSADFLSQEIQLLGELRYTWAIVQHQRDTLQRLYEAHGELVTKTLSGNPMRFAPGFQLEDFFDRYSNIGGPGGVSFHFDTANLSLSDEMIDFANEPKTIPELQAHPAWGGDRPNLKRKTTSQSPHQHVLDMKTHGNPQTQTHTPALAAATYPLEIPWLSKTP</sequence>
<reference evidence="8 9" key="1">
    <citation type="submission" date="2024-01" db="EMBL/GenBank/DDBJ databases">
        <title>Complete genome of Cladobotryum mycophilum ATHUM6906.</title>
        <authorList>
            <person name="Christinaki A.C."/>
            <person name="Myridakis A.I."/>
            <person name="Kouvelis V.N."/>
        </authorList>
    </citation>
    <scope>NUCLEOTIDE SEQUENCE [LARGE SCALE GENOMIC DNA]</scope>
    <source>
        <strain evidence="8 9">ATHUM6906</strain>
    </source>
</reference>
<comment type="subcellular location">
    <subcellularLocation>
        <location evidence="1">Nucleus</location>
    </subcellularLocation>
</comment>
<name>A0ABR0S600_9HYPO</name>
<evidence type="ECO:0000256" key="4">
    <source>
        <dbReference type="ARBA" id="ARBA00023163"/>
    </source>
</evidence>
<evidence type="ECO:0000256" key="1">
    <source>
        <dbReference type="ARBA" id="ARBA00004123"/>
    </source>
</evidence>
<dbReference type="EMBL" id="JAVFKD010000016">
    <property type="protein sequence ID" value="KAK5987409.1"/>
    <property type="molecule type" value="Genomic_DNA"/>
</dbReference>
<evidence type="ECO:0000256" key="5">
    <source>
        <dbReference type="ARBA" id="ARBA00023242"/>
    </source>
</evidence>
<evidence type="ECO:0000313" key="8">
    <source>
        <dbReference type="EMBL" id="KAK5987409.1"/>
    </source>
</evidence>
<dbReference type="InterPro" id="IPR007219">
    <property type="entry name" value="XnlR_reg_dom"/>
</dbReference>
<organism evidence="8 9">
    <name type="scientific">Cladobotryum mycophilum</name>
    <dbReference type="NCBI Taxonomy" id="491253"/>
    <lineage>
        <taxon>Eukaryota</taxon>
        <taxon>Fungi</taxon>
        <taxon>Dikarya</taxon>
        <taxon>Ascomycota</taxon>
        <taxon>Pezizomycotina</taxon>
        <taxon>Sordariomycetes</taxon>
        <taxon>Hypocreomycetidae</taxon>
        <taxon>Hypocreales</taxon>
        <taxon>Hypocreaceae</taxon>
        <taxon>Cladobotryum</taxon>
    </lineage>
</organism>
<feature type="region of interest" description="Disordered" evidence="6">
    <location>
        <begin position="1"/>
        <end position="112"/>
    </location>
</feature>
<dbReference type="PANTHER" id="PTHR47338">
    <property type="entry name" value="ZN(II)2CYS6 TRANSCRIPTION FACTOR (EUROFUNG)-RELATED"/>
    <property type="match status" value="1"/>
</dbReference>
<dbReference type="CDD" id="cd12148">
    <property type="entry name" value="fungal_TF_MHR"/>
    <property type="match status" value="1"/>
</dbReference>
<accession>A0ABR0S600</accession>
<dbReference type="InterPro" id="IPR050815">
    <property type="entry name" value="TF_fung"/>
</dbReference>
<keyword evidence="9" id="KW-1185">Reference proteome</keyword>
<evidence type="ECO:0000259" key="7">
    <source>
        <dbReference type="SMART" id="SM00906"/>
    </source>
</evidence>
<keyword evidence="4" id="KW-0804">Transcription</keyword>
<dbReference type="PANTHER" id="PTHR47338:SF4">
    <property type="entry name" value="ZN(II)2CYS6 TRANSCRIPTION FACTOR (EUROFUNG)"/>
    <property type="match status" value="1"/>
</dbReference>
<evidence type="ECO:0000256" key="6">
    <source>
        <dbReference type="SAM" id="MobiDB-lite"/>
    </source>
</evidence>
<evidence type="ECO:0000313" key="9">
    <source>
        <dbReference type="Proteomes" id="UP001338125"/>
    </source>
</evidence>
<dbReference type="SMART" id="SM00906">
    <property type="entry name" value="Fungal_trans"/>
    <property type="match status" value="1"/>
</dbReference>
<evidence type="ECO:0000256" key="2">
    <source>
        <dbReference type="ARBA" id="ARBA00022723"/>
    </source>
</evidence>